<sequence>MEGHQLASIPESVEQIIMIGDHYQQMRMKPEIADYVRIFYKKGEYLDHHTTKNIPDALGFDKNAYFWNLDYTVEDDFHKSKINKLEIVNLLYLVRYLILQGYQPEQITILSMYRGQTILISKLIKKFEKILDKNENSNFFDIDISKILSNFEKDQDVYKELVLYQKCLKDDQLELQKKSQLEQEKEEKKQNERKKLYEGQENEEEQKNINDTQFNEDIKDFSDLDSDSDSQIVNDLNKIKVFTIDKYQGQENDIVLISLVRSNQKNSIGFLKEKSRVNVGLSRGKSGLYVLGNFSMIKAKQNEMWDSILNLAEQKQQFSKKLPLKCQRHGKIIEIQHTIDFNQVQNGGCDQICNQMLKCNHPCQELCHPGDHENIKCQIEVEFDCLECGQKSKSLCGQQQICQNKIRQQLKCEHHANIPCSQVNQVYECKQKCGKILKNCGHKCQQICHQNTQCDLNICQEKVEKKFICGHVIKNVTCSSQLTQINCPEPCDGKRFNCKHQCKGTCGSCVMSTMHVNCQVKQNMIDPFCNHETVYLCGLPLEKQILKLYVQCQNSLNFITRQIQMWKLQQTFVSGIQIIKKIQ</sequence>
<keyword evidence="8" id="KW-1185">Reference proteome</keyword>
<dbReference type="InterPro" id="IPR000967">
    <property type="entry name" value="Znf_NFX1"/>
</dbReference>
<keyword evidence="3" id="KW-0863">Zinc-finger</keyword>
<dbReference type="SUPFAM" id="SSF52540">
    <property type="entry name" value="P-loop containing nucleoside triphosphate hydrolases"/>
    <property type="match status" value="1"/>
</dbReference>
<feature type="region of interest" description="Disordered" evidence="5">
    <location>
        <begin position="180"/>
        <end position="211"/>
    </location>
</feature>
<dbReference type="CDD" id="cd06008">
    <property type="entry name" value="NF-X1-zinc-finger"/>
    <property type="match status" value="2"/>
</dbReference>
<dbReference type="Proteomes" id="UP000054937">
    <property type="component" value="Unassembled WGS sequence"/>
</dbReference>
<gene>
    <name evidence="7" type="ORF">PPERSA_09618</name>
</gene>
<dbReference type="GO" id="GO:0031380">
    <property type="term" value="C:nuclear RNA-directed RNA polymerase complex"/>
    <property type="evidence" value="ECO:0007669"/>
    <property type="project" value="TreeGrafter"/>
</dbReference>
<keyword evidence="7" id="KW-0378">Hydrolase</keyword>
<organism evidence="7 8">
    <name type="scientific">Pseudocohnilembus persalinus</name>
    <name type="common">Ciliate</name>
    <dbReference type="NCBI Taxonomy" id="266149"/>
    <lineage>
        <taxon>Eukaryota</taxon>
        <taxon>Sar</taxon>
        <taxon>Alveolata</taxon>
        <taxon>Ciliophora</taxon>
        <taxon>Intramacronucleata</taxon>
        <taxon>Oligohymenophorea</taxon>
        <taxon>Scuticociliatia</taxon>
        <taxon>Philasterida</taxon>
        <taxon>Pseudocohnilembidae</taxon>
        <taxon>Pseudocohnilembus</taxon>
    </lineage>
</organism>
<feature type="domain" description="NF-X1-type" evidence="6">
    <location>
        <begin position="440"/>
        <end position="461"/>
    </location>
</feature>
<dbReference type="GO" id="GO:0016787">
    <property type="term" value="F:hydrolase activity"/>
    <property type="evidence" value="ECO:0007669"/>
    <property type="project" value="UniProtKB-KW"/>
</dbReference>
<dbReference type="CDD" id="cd18808">
    <property type="entry name" value="SF1_C_Upf1"/>
    <property type="match status" value="1"/>
</dbReference>
<keyword evidence="1" id="KW-0479">Metal-binding</keyword>
<dbReference type="OMA" id="CEHHANI"/>
<evidence type="ECO:0000313" key="7">
    <source>
        <dbReference type="EMBL" id="KRX01012.1"/>
    </source>
</evidence>
<evidence type="ECO:0000256" key="4">
    <source>
        <dbReference type="ARBA" id="ARBA00022833"/>
    </source>
</evidence>
<dbReference type="InterPro" id="IPR045055">
    <property type="entry name" value="DNA2/NAM7-like"/>
</dbReference>
<feature type="domain" description="NF-X1-type" evidence="6">
    <location>
        <begin position="359"/>
        <end position="379"/>
    </location>
</feature>
<dbReference type="InParanoid" id="A0A0V0QFP4"/>
<evidence type="ECO:0000256" key="3">
    <source>
        <dbReference type="ARBA" id="ARBA00022771"/>
    </source>
</evidence>
<dbReference type="Pfam" id="PF13087">
    <property type="entry name" value="AAA_12"/>
    <property type="match status" value="2"/>
</dbReference>
<dbReference type="InterPro" id="IPR047187">
    <property type="entry name" value="SF1_C_Upf1"/>
</dbReference>
<dbReference type="PANTHER" id="PTHR10887">
    <property type="entry name" value="DNA2/NAM7 HELICASE FAMILY"/>
    <property type="match status" value="1"/>
</dbReference>
<evidence type="ECO:0000313" key="8">
    <source>
        <dbReference type="Proteomes" id="UP000054937"/>
    </source>
</evidence>
<protein>
    <submittedName>
        <fullName evidence="7">p-loop containing nucleoside triphosphate hydrolase</fullName>
    </submittedName>
</protein>
<dbReference type="InterPro" id="IPR027417">
    <property type="entry name" value="P-loop_NTPase"/>
</dbReference>
<accession>A0A0V0QFP4</accession>
<dbReference type="InterPro" id="IPR041679">
    <property type="entry name" value="DNA2/NAM7-like_C"/>
</dbReference>
<keyword evidence="4" id="KW-0862">Zinc</keyword>
<dbReference type="EMBL" id="LDAU01000180">
    <property type="protein sequence ID" value="KRX01012.1"/>
    <property type="molecule type" value="Genomic_DNA"/>
</dbReference>
<evidence type="ECO:0000256" key="2">
    <source>
        <dbReference type="ARBA" id="ARBA00022737"/>
    </source>
</evidence>
<evidence type="ECO:0000256" key="5">
    <source>
        <dbReference type="SAM" id="MobiDB-lite"/>
    </source>
</evidence>
<dbReference type="GO" id="GO:0008270">
    <property type="term" value="F:zinc ion binding"/>
    <property type="evidence" value="ECO:0007669"/>
    <property type="project" value="UniProtKB-KW"/>
</dbReference>
<proteinExistence type="predicted"/>
<keyword evidence="2" id="KW-0677">Repeat</keyword>
<evidence type="ECO:0000256" key="1">
    <source>
        <dbReference type="ARBA" id="ARBA00022723"/>
    </source>
</evidence>
<dbReference type="PANTHER" id="PTHR10887:SF341">
    <property type="entry name" value="NFX1-TYPE ZINC FINGER-CONTAINING PROTEIN 1"/>
    <property type="match status" value="1"/>
</dbReference>
<comment type="caution">
    <text evidence="7">The sequence shown here is derived from an EMBL/GenBank/DDBJ whole genome shotgun (WGS) entry which is preliminary data.</text>
</comment>
<reference evidence="7 8" key="1">
    <citation type="journal article" date="2015" name="Sci. Rep.">
        <title>Genome of the facultative scuticociliatosis pathogen Pseudocohnilembus persalinus provides insight into its virulence through horizontal gene transfer.</title>
        <authorList>
            <person name="Xiong J."/>
            <person name="Wang G."/>
            <person name="Cheng J."/>
            <person name="Tian M."/>
            <person name="Pan X."/>
            <person name="Warren A."/>
            <person name="Jiang C."/>
            <person name="Yuan D."/>
            <person name="Miao W."/>
        </authorList>
    </citation>
    <scope>NUCLEOTIDE SEQUENCE [LARGE SCALE GENOMIC DNA]</scope>
    <source>
        <strain evidence="7">36N120E</strain>
    </source>
</reference>
<feature type="compositionally biased region" description="Basic and acidic residues" evidence="5">
    <location>
        <begin position="180"/>
        <end position="198"/>
    </location>
</feature>
<dbReference type="SMART" id="SM00438">
    <property type="entry name" value="ZnF_NFX"/>
    <property type="match status" value="2"/>
</dbReference>
<dbReference type="GO" id="GO:0031048">
    <property type="term" value="P:regulatory ncRNA-mediated heterochromatin formation"/>
    <property type="evidence" value="ECO:0007669"/>
    <property type="project" value="TreeGrafter"/>
</dbReference>
<name>A0A0V0QFP4_PSEPJ</name>
<dbReference type="Gene3D" id="3.40.50.300">
    <property type="entry name" value="P-loop containing nucleotide triphosphate hydrolases"/>
    <property type="match status" value="1"/>
</dbReference>
<dbReference type="OrthoDB" id="392140at2759"/>
<evidence type="ECO:0000259" key="6">
    <source>
        <dbReference type="SMART" id="SM00438"/>
    </source>
</evidence>
<dbReference type="AlphaFoldDB" id="A0A0V0QFP4"/>